<dbReference type="PANTHER" id="PTHR43702:SF11">
    <property type="entry name" value="L-FUCOSE-PROTON SYMPORTER"/>
    <property type="match status" value="1"/>
</dbReference>
<feature type="transmembrane region" description="Helical" evidence="6">
    <location>
        <begin position="301"/>
        <end position="318"/>
    </location>
</feature>
<evidence type="ECO:0000256" key="2">
    <source>
        <dbReference type="ARBA" id="ARBA00022475"/>
    </source>
</evidence>
<evidence type="ECO:0000256" key="5">
    <source>
        <dbReference type="ARBA" id="ARBA00023136"/>
    </source>
</evidence>
<dbReference type="EMBL" id="FNVA01000003">
    <property type="protein sequence ID" value="SEG16841.1"/>
    <property type="molecule type" value="Genomic_DNA"/>
</dbReference>
<keyword evidence="2" id="KW-1003">Cell membrane</keyword>
<gene>
    <name evidence="7" type="ORF">SAMN05421819_2038</name>
</gene>
<keyword evidence="4 6" id="KW-1133">Transmembrane helix</keyword>
<feature type="transmembrane region" description="Helical" evidence="6">
    <location>
        <begin position="162"/>
        <end position="180"/>
    </location>
</feature>
<dbReference type="GO" id="GO:0005886">
    <property type="term" value="C:plasma membrane"/>
    <property type="evidence" value="ECO:0007669"/>
    <property type="project" value="UniProtKB-SubCell"/>
</dbReference>
<feature type="transmembrane region" description="Helical" evidence="6">
    <location>
        <begin position="211"/>
        <end position="231"/>
    </location>
</feature>
<evidence type="ECO:0000313" key="7">
    <source>
        <dbReference type="EMBL" id="SEG16841.1"/>
    </source>
</evidence>
<feature type="transmembrane region" description="Helical" evidence="6">
    <location>
        <begin position="353"/>
        <end position="376"/>
    </location>
</feature>
<evidence type="ECO:0000313" key="8">
    <source>
        <dbReference type="Proteomes" id="UP000236728"/>
    </source>
</evidence>
<dbReference type="SUPFAM" id="SSF103473">
    <property type="entry name" value="MFS general substrate transporter"/>
    <property type="match status" value="1"/>
</dbReference>
<dbReference type="InterPro" id="IPR005275">
    <property type="entry name" value="Lfuc_symporter_FucP"/>
</dbReference>
<keyword evidence="3 6" id="KW-0812">Transmembrane</keyword>
<accession>A0A1H5XYQ2</accession>
<comment type="subcellular location">
    <subcellularLocation>
        <location evidence="1">Cell inner membrane</location>
        <topology evidence="1">Multi-pass membrane protein</topology>
    </subcellularLocation>
</comment>
<keyword evidence="5 6" id="KW-0472">Membrane</keyword>
<dbReference type="InterPro" id="IPR011701">
    <property type="entry name" value="MFS"/>
</dbReference>
<name>A0A1H5XYQ2_9BACT</name>
<dbReference type="InterPro" id="IPR050375">
    <property type="entry name" value="MFS_TsgA-like"/>
</dbReference>
<dbReference type="InterPro" id="IPR036259">
    <property type="entry name" value="MFS_trans_sf"/>
</dbReference>
<feature type="transmembrane region" description="Helical" evidence="6">
    <location>
        <begin position="330"/>
        <end position="347"/>
    </location>
</feature>
<feature type="transmembrane region" description="Helical" evidence="6">
    <location>
        <begin position="94"/>
        <end position="116"/>
    </location>
</feature>
<dbReference type="CDD" id="cd17394">
    <property type="entry name" value="MFS_FucP_like"/>
    <property type="match status" value="1"/>
</dbReference>
<keyword evidence="8" id="KW-1185">Reference proteome</keyword>
<dbReference type="RefSeq" id="WP_235011496.1">
    <property type="nucleotide sequence ID" value="NZ_FNVA01000003.1"/>
</dbReference>
<evidence type="ECO:0000256" key="1">
    <source>
        <dbReference type="ARBA" id="ARBA00004429"/>
    </source>
</evidence>
<protein>
    <submittedName>
        <fullName evidence="7">MFS transporter, FHS family, L-fucose permease</fullName>
    </submittedName>
</protein>
<organism evidence="7 8">
    <name type="scientific">Bryocella elongata</name>
    <dbReference type="NCBI Taxonomy" id="863522"/>
    <lineage>
        <taxon>Bacteria</taxon>
        <taxon>Pseudomonadati</taxon>
        <taxon>Acidobacteriota</taxon>
        <taxon>Terriglobia</taxon>
        <taxon>Terriglobales</taxon>
        <taxon>Acidobacteriaceae</taxon>
        <taxon>Bryocella</taxon>
    </lineage>
</organism>
<feature type="transmembrane region" description="Helical" evidence="6">
    <location>
        <begin position="264"/>
        <end position="289"/>
    </location>
</feature>
<evidence type="ECO:0000256" key="4">
    <source>
        <dbReference type="ARBA" id="ARBA00022989"/>
    </source>
</evidence>
<dbReference type="Pfam" id="PF07690">
    <property type="entry name" value="MFS_1"/>
    <property type="match status" value="1"/>
</dbReference>
<dbReference type="Proteomes" id="UP000236728">
    <property type="component" value="Unassembled WGS sequence"/>
</dbReference>
<dbReference type="NCBIfam" id="TIGR00885">
    <property type="entry name" value="fucP"/>
    <property type="match status" value="1"/>
</dbReference>
<proteinExistence type="predicted"/>
<feature type="transmembrane region" description="Helical" evidence="6">
    <location>
        <begin position="67"/>
        <end position="87"/>
    </location>
</feature>
<evidence type="ECO:0000256" key="6">
    <source>
        <dbReference type="SAM" id="Phobius"/>
    </source>
</evidence>
<dbReference type="AlphaFoldDB" id="A0A1H5XYQ2"/>
<dbReference type="PANTHER" id="PTHR43702">
    <property type="entry name" value="L-FUCOSE-PROTON SYMPORTER"/>
    <property type="match status" value="1"/>
</dbReference>
<dbReference type="Gene3D" id="1.20.1250.20">
    <property type="entry name" value="MFS general substrate transporter like domains"/>
    <property type="match status" value="2"/>
</dbReference>
<dbReference type="GO" id="GO:0015535">
    <property type="term" value="F:fucose:proton symporter activity"/>
    <property type="evidence" value="ECO:0007669"/>
    <property type="project" value="InterPro"/>
</dbReference>
<sequence>MSMPTFHGSGAKARSTSSGSLFPASHLAAFLLTTSIFFVWGMSNNLTDILVQQFRKSFELSNVEAQLVQTAIFAAYFVMATPAALLLRRFGYKVGLVVGLVTFGVGTLSFLPAAAVGRYTPFLIALFVTGCGQAFLETAANPLIAQFGDSATSERRLNFSQAFNPPGTVAGVLIGTWFIFSGVDKTPAEVAAMKAQGTYTAYLHGETMRVVPTYVAMGCAVLLLAVFIARAKFPASLDEKLLVDTTQDKASAGAYGRLLRNKGLMFAVVAQFFYVGAQISTWSNLIFYLRRYTTLSDKGSGYFLTGTLIALMVGRIVSVPLMRWIAPSRLIAIYAVINCGLIAVGMFDPGMTGSIALLATSFFMSVMFPTIFALGVKGLGEDTKIAGSFLVMAILGGAVFPPLLSWIGKELGSLALGYVLPGIGYVVVAVYALMAPRLSPPVGADTVANTPLYP</sequence>
<feature type="transmembrane region" description="Helical" evidence="6">
    <location>
        <begin position="21"/>
        <end position="40"/>
    </location>
</feature>
<evidence type="ECO:0000256" key="3">
    <source>
        <dbReference type="ARBA" id="ARBA00022692"/>
    </source>
</evidence>
<feature type="transmembrane region" description="Helical" evidence="6">
    <location>
        <begin position="414"/>
        <end position="434"/>
    </location>
</feature>
<reference evidence="7 8" key="1">
    <citation type="submission" date="2016-10" db="EMBL/GenBank/DDBJ databases">
        <authorList>
            <person name="de Groot N.N."/>
        </authorList>
    </citation>
    <scope>NUCLEOTIDE SEQUENCE [LARGE SCALE GENOMIC DNA]</scope>
    <source>
        <strain evidence="7 8">DSM 22489</strain>
    </source>
</reference>
<feature type="transmembrane region" description="Helical" evidence="6">
    <location>
        <begin position="388"/>
        <end position="408"/>
    </location>
</feature>